<dbReference type="InterPro" id="IPR009081">
    <property type="entry name" value="PP-bd_ACP"/>
</dbReference>
<comment type="caution">
    <text evidence="8">The sequence shown here is derived from an EMBL/GenBank/DDBJ whole genome shotgun (WGS) entry which is preliminary data.</text>
</comment>
<dbReference type="InterPro" id="IPR036736">
    <property type="entry name" value="ACP-like_sf"/>
</dbReference>
<dbReference type="Pfam" id="PF00550">
    <property type="entry name" value="PP-binding"/>
    <property type="match status" value="1"/>
</dbReference>
<dbReference type="Gene3D" id="1.10.1200.10">
    <property type="entry name" value="ACP-like"/>
    <property type="match status" value="1"/>
</dbReference>
<evidence type="ECO:0000256" key="1">
    <source>
        <dbReference type="ARBA" id="ARBA00022450"/>
    </source>
</evidence>
<evidence type="ECO:0000256" key="6">
    <source>
        <dbReference type="ARBA" id="ARBA00023160"/>
    </source>
</evidence>
<keyword evidence="4" id="KW-0276">Fatty acid metabolism</keyword>
<organism evidence="8 9">
    <name type="scientific">Stecheria intestinalis</name>
    <dbReference type="NCBI Taxonomy" id="2606630"/>
    <lineage>
        <taxon>Bacteria</taxon>
        <taxon>Bacillati</taxon>
        <taxon>Bacillota</taxon>
        <taxon>Erysipelotrichia</taxon>
        <taxon>Erysipelotrichales</taxon>
        <taxon>Erysipelotrichaceae</taxon>
        <taxon>Stecheria</taxon>
    </lineage>
</organism>
<keyword evidence="9" id="KW-1185">Reference proteome</keyword>
<dbReference type="PANTHER" id="PTHR20863">
    <property type="entry name" value="ACYL CARRIER PROTEIN"/>
    <property type="match status" value="1"/>
</dbReference>
<sequence length="90" mass="10525">MIKFWQGESLMNYLEVLDQLVREYAPDHHNLTPETTFEELGMDGIDLVDFMLKVEEKFDIVVPDSKMLDLHSIQDVLDMISESTGQEEKY</sequence>
<dbReference type="PANTHER" id="PTHR20863:SF76">
    <property type="entry name" value="CARRIER DOMAIN-CONTAINING PROTEIN"/>
    <property type="match status" value="1"/>
</dbReference>
<keyword evidence="1" id="KW-0596">Phosphopantetheine</keyword>
<dbReference type="GO" id="GO:0000035">
    <property type="term" value="F:acyl binding"/>
    <property type="evidence" value="ECO:0007669"/>
    <property type="project" value="TreeGrafter"/>
</dbReference>
<evidence type="ECO:0000256" key="3">
    <source>
        <dbReference type="ARBA" id="ARBA00022553"/>
    </source>
</evidence>
<evidence type="ECO:0000313" key="9">
    <source>
        <dbReference type="Proteomes" id="UP000461880"/>
    </source>
</evidence>
<name>A0A7X2NTQ0_9FIRM</name>
<dbReference type="PROSITE" id="PS50075">
    <property type="entry name" value="CARRIER"/>
    <property type="match status" value="1"/>
</dbReference>
<accession>A0A7X2NTQ0</accession>
<protein>
    <submittedName>
        <fullName evidence="8">Acyl carrier protein</fullName>
    </submittedName>
</protein>
<evidence type="ECO:0000256" key="5">
    <source>
        <dbReference type="ARBA" id="ARBA00023098"/>
    </source>
</evidence>
<dbReference type="GO" id="GO:0000036">
    <property type="term" value="F:acyl carrier activity"/>
    <property type="evidence" value="ECO:0007669"/>
    <property type="project" value="TreeGrafter"/>
</dbReference>
<proteinExistence type="predicted"/>
<reference evidence="8 9" key="1">
    <citation type="submission" date="2019-08" db="EMBL/GenBank/DDBJ databases">
        <title>In-depth cultivation of the pig gut microbiome towards novel bacterial diversity and tailored functional studies.</title>
        <authorList>
            <person name="Wylensek D."/>
            <person name="Hitch T.C.A."/>
            <person name="Clavel T."/>
        </authorList>
    </citation>
    <scope>NUCLEOTIDE SEQUENCE [LARGE SCALE GENOMIC DNA]</scope>
    <source>
        <strain evidence="8 9">Oil+RF-744-GAM-WT-6</strain>
    </source>
</reference>
<evidence type="ECO:0000313" key="8">
    <source>
        <dbReference type="EMBL" id="MSS59349.1"/>
    </source>
</evidence>
<keyword evidence="2" id="KW-0444">Lipid biosynthesis</keyword>
<gene>
    <name evidence="8" type="ORF">FYJ51_10640</name>
</gene>
<dbReference type="AlphaFoldDB" id="A0A7X2NTQ0"/>
<evidence type="ECO:0000256" key="2">
    <source>
        <dbReference type="ARBA" id="ARBA00022516"/>
    </source>
</evidence>
<keyword evidence="5" id="KW-0443">Lipid metabolism</keyword>
<feature type="domain" description="Carrier" evidence="7">
    <location>
        <begin position="8"/>
        <end position="84"/>
    </location>
</feature>
<keyword evidence="6" id="KW-0275">Fatty acid biosynthesis</keyword>
<dbReference type="Proteomes" id="UP000461880">
    <property type="component" value="Unassembled WGS sequence"/>
</dbReference>
<keyword evidence="3" id="KW-0597">Phosphoprotein</keyword>
<dbReference type="InterPro" id="IPR003231">
    <property type="entry name" value="ACP"/>
</dbReference>
<dbReference type="SUPFAM" id="SSF47336">
    <property type="entry name" value="ACP-like"/>
    <property type="match status" value="1"/>
</dbReference>
<evidence type="ECO:0000259" key="7">
    <source>
        <dbReference type="PROSITE" id="PS50075"/>
    </source>
</evidence>
<evidence type="ECO:0000256" key="4">
    <source>
        <dbReference type="ARBA" id="ARBA00022832"/>
    </source>
</evidence>
<dbReference type="EMBL" id="VUMN01000029">
    <property type="protein sequence ID" value="MSS59349.1"/>
    <property type="molecule type" value="Genomic_DNA"/>
</dbReference>